<evidence type="ECO:0000259" key="3">
    <source>
        <dbReference type="PROSITE" id="PS01124"/>
    </source>
</evidence>
<keyword evidence="2" id="KW-0472">Membrane</keyword>
<dbReference type="Pfam" id="PF12833">
    <property type="entry name" value="HTH_18"/>
    <property type="match status" value="1"/>
</dbReference>
<dbReference type="Gene3D" id="1.10.10.60">
    <property type="entry name" value="Homeodomain-like"/>
    <property type="match status" value="2"/>
</dbReference>
<evidence type="ECO:0000313" key="5">
    <source>
        <dbReference type="Proteomes" id="UP000252172"/>
    </source>
</evidence>
<feature type="region of interest" description="Disordered" evidence="1">
    <location>
        <begin position="420"/>
        <end position="458"/>
    </location>
</feature>
<feature type="domain" description="HTH araC/xylS-type" evidence="3">
    <location>
        <begin position="486"/>
        <end position="594"/>
    </location>
</feature>
<comment type="caution">
    <text evidence="4">The sequence shown here is derived from an EMBL/GenBank/DDBJ whole genome shotgun (WGS) entry which is preliminary data.</text>
</comment>
<feature type="compositionally biased region" description="Polar residues" evidence="1">
    <location>
        <begin position="435"/>
        <end position="449"/>
    </location>
</feature>
<dbReference type="GO" id="GO:0043565">
    <property type="term" value="F:sequence-specific DNA binding"/>
    <property type="evidence" value="ECO:0007669"/>
    <property type="project" value="InterPro"/>
</dbReference>
<feature type="transmembrane region" description="Helical" evidence="2">
    <location>
        <begin position="381"/>
        <end position="401"/>
    </location>
</feature>
<dbReference type="SMART" id="SM00342">
    <property type="entry name" value="HTH_ARAC"/>
    <property type="match status" value="1"/>
</dbReference>
<dbReference type="GO" id="GO:0003700">
    <property type="term" value="F:DNA-binding transcription factor activity"/>
    <property type="evidence" value="ECO:0007669"/>
    <property type="project" value="InterPro"/>
</dbReference>
<proteinExistence type="predicted"/>
<gene>
    <name evidence="4" type="ORF">DQ356_09305</name>
</gene>
<dbReference type="Proteomes" id="UP000252172">
    <property type="component" value="Unassembled WGS sequence"/>
</dbReference>
<dbReference type="SUPFAM" id="SSF48452">
    <property type="entry name" value="TPR-like"/>
    <property type="match status" value="1"/>
</dbReference>
<keyword evidence="5" id="KW-1185">Reference proteome</keyword>
<dbReference type="Gene3D" id="1.25.40.10">
    <property type="entry name" value="Tetratricopeptide repeat domain"/>
    <property type="match status" value="1"/>
</dbReference>
<name>A0A368MYW2_9FLAO</name>
<dbReference type="EMBL" id="QPIE01000006">
    <property type="protein sequence ID" value="RCU42515.1"/>
    <property type="molecule type" value="Genomic_DNA"/>
</dbReference>
<keyword evidence="2" id="KW-1133">Transmembrane helix</keyword>
<evidence type="ECO:0000256" key="2">
    <source>
        <dbReference type="SAM" id="Phobius"/>
    </source>
</evidence>
<protein>
    <submittedName>
        <fullName evidence="4">AraC family transcriptional regulator</fullName>
    </submittedName>
</protein>
<accession>A0A368MYW2</accession>
<evidence type="ECO:0000256" key="1">
    <source>
        <dbReference type="SAM" id="MobiDB-lite"/>
    </source>
</evidence>
<dbReference type="InterPro" id="IPR018060">
    <property type="entry name" value="HTH_AraC"/>
</dbReference>
<dbReference type="PROSITE" id="PS01124">
    <property type="entry name" value="HTH_ARAC_FAMILY_2"/>
    <property type="match status" value="1"/>
</dbReference>
<evidence type="ECO:0000313" key="4">
    <source>
        <dbReference type="EMBL" id="RCU42515.1"/>
    </source>
</evidence>
<dbReference type="OrthoDB" id="5295174at2"/>
<dbReference type="AlphaFoldDB" id="A0A368MYW2"/>
<sequence length="605" mass="71146">MIFRKLILSLLLALPCYLLYGQNNYSKELTYEQIEKKIDQSHDNDAEIWKMIRIYIAKAKAEKNPEALLFAYRYATAFSKSPENLKYADSALVIGKSSNDKRLLANAYLNRGIVFMTNVKYEKALADILISHNYAEEIESDYIIYKSKYLISQNKVYLGLYEDANAELRECIDFFKKNLNNSTLGKDYQTYYMYSMMSLIDTNSRLGRHQENKPLLNEAFAYVQQNNLEQFFPYFISLQGTDAFYRKDYNTAIKKLTHALRLYKDQWDHITEIFYLGKSYWNLGKPHIAVKYFETIDKEYNKSNNLEPQFREAYELLIKYNDSVKNRDLQLEYINKLMQLDKSYEKNYKYLSSTLHKQYDTKKLIEEKEKIESSLKTRDTIIYILFAGILVIVGLSLYRIYHIQITYRKRFNELISEKNLEPSPSSSMILPEAPSSVSEDTTEYTTATPQKEKNSDPHLISEQQLENFSPLSYYSKIPGINPQVVENVLTQLEEFEADFGFLDNQVSQKQLSEMFGTNSTYLSRIINAYKGKKFSTYINDLRLDYILHLLKTDWTYLKKDVKELSQITGFNSAENFSDNFQRKFKIKPSYFIKLMKEKIESSETA</sequence>
<dbReference type="InterPro" id="IPR011990">
    <property type="entry name" value="TPR-like_helical_dom_sf"/>
</dbReference>
<organism evidence="4 5">
    <name type="scientific">Chryseobacterium lacus</name>
    <dbReference type="NCBI Taxonomy" id="2058346"/>
    <lineage>
        <taxon>Bacteria</taxon>
        <taxon>Pseudomonadati</taxon>
        <taxon>Bacteroidota</taxon>
        <taxon>Flavobacteriia</taxon>
        <taxon>Flavobacteriales</taxon>
        <taxon>Weeksellaceae</taxon>
        <taxon>Chryseobacterium group</taxon>
        <taxon>Chryseobacterium</taxon>
    </lineage>
</organism>
<keyword evidence="2" id="KW-0812">Transmembrane</keyword>
<reference evidence="4 5" key="1">
    <citation type="submission" date="2018-07" db="EMBL/GenBank/DDBJ databases">
        <title>Chryseobacterium lacus sp. nov., isolated from lake water.</title>
        <authorList>
            <person name="Li C.-M."/>
        </authorList>
    </citation>
    <scope>NUCLEOTIDE SEQUENCE [LARGE SCALE GENOMIC DNA]</scope>
    <source>
        <strain evidence="4 5">YLOS41</strain>
    </source>
</reference>